<evidence type="ECO:0000313" key="8">
    <source>
        <dbReference type="EMBL" id="GGP55032.1"/>
    </source>
</evidence>
<dbReference type="GO" id="GO:0004674">
    <property type="term" value="F:protein serine/threonine kinase activity"/>
    <property type="evidence" value="ECO:0007669"/>
    <property type="project" value="UniProtKB-KW"/>
</dbReference>
<evidence type="ECO:0000256" key="5">
    <source>
        <dbReference type="ARBA" id="ARBA00022840"/>
    </source>
</evidence>
<dbReference type="CDD" id="cd14014">
    <property type="entry name" value="STKc_PknB_like"/>
    <property type="match status" value="1"/>
</dbReference>
<dbReference type="InterPro" id="IPR050660">
    <property type="entry name" value="NEK_Ser/Thr_kinase"/>
</dbReference>
<proteinExistence type="predicted"/>
<keyword evidence="9" id="KW-1185">Reference proteome</keyword>
<dbReference type="EC" id="2.7.11.1" evidence="1"/>
<organism evidence="8 9">
    <name type="scientific">Saccharothrix coeruleofusca</name>
    <dbReference type="NCBI Taxonomy" id="33919"/>
    <lineage>
        <taxon>Bacteria</taxon>
        <taxon>Bacillati</taxon>
        <taxon>Actinomycetota</taxon>
        <taxon>Actinomycetes</taxon>
        <taxon>Pseudonocardiales</taxon>
        <taxon>Pseudonocardiaceae</taxon>
        <taxon>Saccharothrix</taxon>
    </lineage>
</organism>
<evidence type="ECO:0000256" key="3">
    <source>
        <dbReference type="ARBA" id="ARBA00022741"/>
    </source>
</evidence>
<dbReference type="GO" id="GO:0005524">
    <property type="term" value="F:ATP binding"/>
    <property type="evidence" value="ECO:0007669"/>
    <property type="project" value="UniProtKB-KW"/>
</dbReference>
<evidence type="ECO:0000256" key="6">
    <source>
        <dbReference type="SAM" id="MobiDB-lite"/>
    </source>
</evidence>
<accession>A0A918AM67</accession>
<dbReference type="InterPro" id="IPR011009">
    <property type="entry name" value="Kinase-like_dom_sf"/>
</dbReference>
<evidence type="ECO:0000256" key="4">
    <source>
        <dbReference type="ARBA" id="ARBA00022777"/>
    </source>
</evidence>
<dbReference type="InterPro" id="IPR008271">
    <property type="entry name" value="Ser/Thr_kinase_AS"/>
</dbReference>
<feature type="domain" description="Protein kinase" evidence="7">
    <location>
        <begin position="16"/>
        <end position="274"/>
    </location>
</feature>
<sequence>MSPSVSATDSLVAARYRLVDVLARGGAADVHRAWDTLLRRHVAVKVFRRGADPTASLRFDNEVRTLAGLCHHGLVSVYDAGTSDRTPFVVLQLVEGHTLRERIAEGPMALEEVRRLGAQVADALAHVHANDVVHRDVKPSNVLLDEEGRAYLADFGSARAAGAGGPTGLDRVVGTPSYLAPEQVRGEEAGPPADVYAFGLVLLECLTGRREYDGDEVEAAVARLRRPPAIPDDLPEDLARLLASMTSLSARRRPGAAECARVLRTGGSCLDQVFPVLLRDEEDAEVPQPRLSKRALLASATALLGAIGASWVVAPSEPAAPPPDSGITAPGAPQQQAADTAVDADQPVRLRQQGTNGR</sequence>
<keyword evidence="4 8" id="KW-0418">Kinase</keyword>
<gene>
    <name evidence="8" type="ORF">GCM10010185_29450</name>
</gene>
<evidence type="ECO:0000259" key="7">
    <source>
        <dbReference type="PROSITE" id="PS50011"/>
    </source>
</evidence>
<dbReference type="PANTHER" id="PTHR43671">
    <property type="entry name" value="SERINE/THREONINE-PROTEIN KINASE NEK"/>
    <property type="match status" value="1"/>
</dbReference>
<dbReference type="PROSITE" id="PS50011">
    <property type="entry name" value="PROTEIN_KINASE_DOM"/>
    <property type="match status" value="1"/>
</dbReference>
<dbReference type="SUPFAM" id="SSF56112">
    <property type="entry name" value="Protein kinase-like (PK-like)"/>
    <property type="match status" value="1"/>
</dbReference>
<comment type="caution">
    <text evidence="8">The sequence shown here is derived from an EMBL/GenBank/DDBJ whole genome shotgun (WGS) entry which is preliminary data.</text>
</comment>
<reference evidence="8" key="2">
    <citation type="submission" date="2020-09" db="EMBL/GenBank/DDBJ databases">
        <authorList>
            <person name="Sun Q."/>
            <person name="Ohkuma M."/>
        </authorList>
    </citation>
    <scope>NUCLEOTIDE SEQUENCE</scope>
    <source>
        <strain evidence="8">JCM 3313</strain>
    </source>
</reference>
<name>A0A918AM67_9PSEU</name>
<keyword evidence="8" id="KW-0723">Serine/threonine-protein kinase</keyword>
<evidence type="ECO:0000256" key="1">
    <source>
        <dbReference type="ARBA" id="ARBA00012513"/>
    </source>
</evidence>
<feature type="region of interest" description="Disordered" evidence="6">
    <location>
        <begin position="315"/>
        <end position="358"/>
    </location>
</feature>
<feature type="compositionally biased region" description="Low complexity" evidence="6">
    <location>
        <begin position="332"/>
        <end position="347"/>
    </location>
</feature>
<dbReference type="AlphaFoldDB" id="A0A918AM67"/>
<dbReference type="Proteomes" id="UP000639606">
    <property type="component" value="Unassembled WGS sequence"/>
</dbReference>
<keyword evidence="3" id="KW-0547">Nucleotide-binding</keyword>
<dbReference type="PROSITE" id="PS00108">
    <property type="entry name" value="PROTEIN_KINASE_ST"/>
    <property type="match status" value="1"/>
</dbReference>
<evidence type="ECO:0000313" key="9">
    <source>
        <dbReference type="Proteomes" id="UP000639606"/>
    </source>
</evidence>
<keyword evidence="5" id="KW-0067">ATP-binding</keyword>
<dbReference type="PANTHER" id="PTHR43671:SF13">
    <property type="entry name" value="SERINE_THREONINE-PROTEIN KINASE NEK2"/>
    <property type="match status" value="1"/>
</dbReference>
<dbReference type="InterPro" id="IPR000719">
    <property type="entry name" value="Prot_kinase_dom"/>
</dbReference>
<dbReference type="Gene3D" id="1.10.510.10">
    <property type="entry name" value="Transferase(Phosphotransferase) domain 1"/>
    <property type="match status" value="1"/>
</dbReference>
<dbReference type="Gene3D" id="3.30.200.20">
    <property type="entry name" value="Phosphorylase Kinase, domain 1"/>
    <property type="match status" value="1"/>
</dbReference>
<keyword evidence="2" id="KW-0808">Transferase</keyword>
<protein>
    <recommendedName>
        <fullName evidence="1">non-specific serine/threonine protein kinase</fullName>
        <ecNumber evidence="1">2.7.11.1</ecNumber>
    </recommendedName>
</protein>
<dbReference type="EMBL" id="BMRG01000004">
    <property type="protein sequence ID" value="GGP55032.1"/>
    <property type="molecule type" value="Genomic_DNA"/>
</dbReference>
<reference evidence="8" key="1">
    <citation type="journal article" date="2014" name="Int. J. Syst. Evol. Microbiol.">
        <title>Complete genome sequence of Corynebacterium casei LMG S-19264T (=DSM 44701T), isolated from a smear-ripened cheese.</title>
        <authorList>
            <consortium name="US DOE Joint Genome Institute (JGI-PGF)"/>
            <person name="Walter F."/>
            <person name="Albersmeier A."/>
            <person name="Kalinowski J."/>
            <person name="Ruckert C."/>
        </authorList>
    </citation>
    <scope>NUCLEOTIDE SEQUENCE</scope>
    <source>
        <strain evidence="8">JCM 3313</strain>
    </source>
</reference>
<dbReference type="Pfam" id="PF00069">
    <property type="entry name" value="Pkinase"/>
    <property type="match status" value="1"/>
</dbReference>
<dbReference type="SMART" id="SM00220">
    <property type="entry name" value="S_TKc"/>
    <property type="match status" value="1"/>
</dbReference>
<dbReference type="RefSeq" id="WP_189223764.1">
    <property type="nucleotide sequence ID" value="NZ_BMRG01000004.1"/>
</dbReference>
<evidence type="ECO:0000256" key="2">
    <source>
        <dbReference type="ARBA" id="ARBA00022679"/>
    </source>
</evidence>